<protein>
    <submittedName>
        <fullName evidence="1">Uncharacterized protein</fullName>
    </submittedName>
</protein>
<gene>
    <name evidence="1" type="ORF">QRO08_15040</name>
</gene>
<organism evidence="1 2">
    <name type="scientific">Paracidovorax citrulli</name>
    <name type="common">Acidovorax citrulli</name>
    <dbReference type="NCBI Taxonomy" id="80869"/>
    <lineage>
        <taxon>Bacteria</taxon>
        <taxon>Pseudomonadati</taxon>
        <taxon>Pseudomonadota</taxon>
        <taxon>Betaproteobacteria</taxon>
        <taxon>Burkholderiales</taxon>
        <taxon>Comamonadaceae</taxon>
        <taxon>Paracidovorax</taxon>
    </lineage>
</organism>
<dbReference type="Proteomes" id="UP001242732">
    <property type="component" value="Chromosome"/>
</dbReference>
<evidence type="ECO:0000313" key="2">
    <source>
        <dbReference type="Proteomes" id="UP001242732"/>
    </source>
</evidence>
<dbReference type="RefSeq" id="WP_207786456.1">
    <property type="nucleotide sequence ID" value="NZ_CP127363.1"/>
</dbReference>
<proteinExistence type="predicted"/>
<reference evidence="1 2" key="1">
    <citation type="submission" date="2023-06" db="EMBL/GenBank/DDBJ databases">
        <authorList>
            <person name="Ham H."/>
            <person name="Park D.S."/>
        </authorList>
    </citation>
    <scope>NUCLEOTIDE SEQUENCE [LARGE SCALE GENOMIC DNA]</scope>
    <source>
        <strain evidence="1 2">KACC 17005</strain>
    </source>
</reference>
<sequence>MPHPAAAPRPSPSITLPCTPSAAEGCFAAMQAPPRTGPQGAPPWNG</sequence>
<accession>A0ABY9AJN9</accession>
<keyword evidence="2" id="KW-1185">Reference proteome</keyword>
<dbReference type="EMBL" id="CP127363">
    <property type="protein sequence ID" value="WIY47157.1"/>
    <property type="molecule type" value="Genomic_DNA"/>
</dbReference>
<evidence type="ECO:0000313" key="1">
    <source>
        <dbReference type="EMBL" id="WIY47157.1"/>
    </source>
</evidence>
<name>A0ABY9AJN9_PARCI</name>